<dbReference type="AlphaFoldDB" id="A0AAD5WD47"/>
<proteinExistence type="predicted"/>
<dbReference type="Proteomes" id="UP001196413">
    <property type="component" value="Unassembled WGS sequence"/>
</dbReference>
<dbReference type="SUPFAM" id="SSF56112">
    <property type="entry name" value="Protein kinase-like (PK-like)"/>
    <property type="match status" value="1"/>
</dbReference>
<dbReference type="Gene3D" id="1.10.510.10">
    <property type="entry name" value="Transferase(Phosphotransferase) domain 1"/>
    <property type="match status" value="1"/>
</dbReference>
<dbReference type="EMBL" id="JAHQIW010005436">
    <property type="protein sequence ID" value="KAJ1365993.1"/>
    <property type="molecule type" value="Genomic_DNA"/>
</dbReference>
<evidence type="ECO:0000259" key="1">
    <source>
        <dbReference type="Pfam" id="PF07714"/>
    </source>
</evidence>
<reference evidence="2" key="1">
    <citation type="submission" date="2021-06" db="EMBL/GenBank/DDBJ databases">
        <title>Parelaphostrongylus tenuis whole genome reference sequence.</title>
        <authorList>
            <person name="Garwood T.J."/>
            <person name="Larsen P.A."/>
            <person name="Fountain-Jones N.M."/>
            <person name="Garbe J.R."/>
            <person name="Macchietto M.G."/>
            <person name="Kania S.A."/>
            <person name="Gerhold R.W."/>
            <person name="Richards J.E."/>
            <person name="Wolf T.M."/>
        </authorList>
    </citation>
    <scope>NUCLEOTIDE SEQUENCE</scope>
    <source>
        <strain evidence="2">MNPRO001-30</strain>
        <tissue evidence="2">Meninges</tissue>
    </source>
</reference>
<name>A0AAD5WD47_PARTN</name>
<evidence type="ECO:0000313" key="3">
    <source>
        <dbReference type="Proteomes" id="UP001196413"/>
    </source>
</evidence>
<gene>
    <name evidence="2" type="ORF">KIN20_026502</name>
</gene>
<dbReference type="InterPro" id="IPR001245">
    <property type="entry name" value="Ser-Thr/Tyr_kinase_cat_dom"/>
</dbReference>
<evidence type="ECO:0000313" key="2">
    <source>
        <dbReference type="EMBL" id="KAJ1365993.1"/>
    </source>
</evidence>
<keyword evidence="3" id="KW-1185">Reference proteome</keyword>
<organism evidence="2 3">
    <name type="scientific">Parelaphostrongylus tenuis</name>
    <name type="common">Meningeal worm</name>
    <dbReference type="NCBI Taxonomy" id="148309"/>
    <lineage>
        <taxon>Eukaryota</taxon>
        <taxon>Metazoa</taxon>
        <taxon>Ecdysozoa</taxon>
        <taxon>Nematoda</taxon>
        <taxon>Chromadorea</taxon>
        <taxon>Rhabditida</taxon>
        <taxon>Rhabditina</taxon>
        <taxon>Rhabditomorpha</taxon>
        <taxon>Strongyloidea</taxon>
        <taxon>Metastrongylidae</taxon>
        <taxon>Parelaphostrongylus</taxon>
    </lineage>
</organism>
<protein>
    <recommendedName>
        <fullName evidence="1">Serine-threonine/tyrosine-protein kinase catalytic domain-containing protein</fullName>
    </recommendedName>
</protein>
<dbReference type="Pfam" id="PF07714">
    <property type="entry name" value="PK_Tyr_Ser-Thr"/>
    <property type="match status" value="1"/>
</dbReference>
<dbReference type="GO" id="GO:0004672">
    <property type="term" value="F:protein kinase activity"/>
    <property type="evidence" value="ECO:0007669"/>
    <property type="project" value="InterPro"/>
</dbReference>
<dbReference type="InterPro" id="IPR011009">
    <property type="entry name" value="Kinase-like_dom_sf"/>
</dbReference>
<sequence length="63" mass="7179">MGTTHVIRTRTRLPIKWLAPETISTSTFSLKTDVLGFGVMVYGIFSIELNYGKEKLTYKLKLL</sequence>
<comment type="caution">
    <text evidence="2">The sequence shown here is derived from an EMBL/GenBank/DDBJ whole genome shotgun (WGS) entry which is preliminary data.</text>
</comment>
<accession>A0AAD5WD47</accession>
<feature type="domain" description="Serine-threonine/tyrosine-protein kinase catalytic" evidence="1">
    <location>
        <begin position="7"/>
        <end position="46"/>
    </location>
</feature>